<evidence type="ECO:0000313" key="1">
    <source>
        <dbReference type="EMBL" id="MFJ1267125.1"/>
    </source>
</evidence>
<organism evidence="1 2">
    <name type="scientific">Legionella lytica</name>
    <dbReference type="NCBI Taxonomy" id="96232"/>
    <lineage>
        <taxon>Bacteria</taxon>
        <taxon>Pseudomonadati</taxon>
        <taxon>Pseudomonadota</taxon>
        <taxon>Gammaproteobacteria</taxon>
        <taxon>Legionellales</taxon>
        <taxon>Legionellaceae</taxon>
        <taxon>Legionella</taxon>
    </lineage>
</organism>
<proteinExistence type="predicted"/>
<accession>A0ABW8D350</accession>
<keyword evidence="2" id="KW-1185">Reference proteome</keyword>
<evidence type="ECO:0000313" key="2">
    <source>
        <dbReference type="Proteomes" id="UP001615550"/>
    </source>
</evidence>
<reference evidence="1 2" key="1">
    <citation type="submission" date="2024-08" db="EMBL/GenBank/DDBJ databases">
        <title>Draft Genome Sequence of Legionella lytica strain DSB2004, Isolated From a Fire Sprinkler System.</title>
        <authorList>
            <person name="Everhart A.D."/>
            <person name="Kidane D.T."/>
            <person name="Farone A.L."/>
            <person name="Farone M.B."/>
        </authorList>
    </citation>
    <scope>NUCLEOTIDE SEQUENCE [LARGE SCALE GENOMIC DNA]</scope>
    <source>
        <strain evidence="1 2">DSB2004</strain>
    </source>
</reference>
<dbReference type="RefSeq" id="WP_400185659.1">
    <property type="nucleotide sequence ID" value="NZ_JBGORX010000001.1"/>
</dbReference>
<dbReference type="EMBL" id="JBGORX010000001">
    <property type="protein sequence ID" value="MFJ1267125.1"/>
    <property type="molecule type" value="Genomic_DNA"/>
</dbReference>
<comment type="caution">
    <text evidence="1">The sequence shown here is derived from an EMBL/GenBank/DDBJ whole genome shotgun (WGS) entry which is preliminary data.</text>
</comment>
<protein>
    <submittedName>
        <fullName evidence="1">Uncharacterized protein</fullName>
    </submittedName>
</protein>
<sequence length="48" mass="5099">MSEIAAVSPLDAASSDFSVAGYQNPGNSDIQLQFRLLNLLGNSPSRFV</sequence>
<dbReference type="Proteomes" id="UP001615550">
    <property type="component" value="Unassembled WGS sequence"/>
</dbReference>
<gene>
    <name evidence="1" type="ORF">ACD661_00980</name>
</gene>
<name>A0ABW8D350_9GAMM</name>